<proteinExistence type="predicted"/>
<sequence>MKMPPLLSWLCLAVPLFAEQALPLEEHWPAKEPVPAGVKLTLRMPETVVIGQEMPAALVVRNEGGKPFEITPGGDYRTTGYPQRMKVRVHDTEGKMLPELSREAYGFGGGGISAPRSIAPGASDEVEFPLDCYVSFKMPGIYTVTAGHDLGWKVDPVVPHPEAKKSVQVVLPSEREAEAYVEAVYARQPPPGDNPEALRSQWELEKTLSVLRHPVYLRVLVRHARAGSKAAVKGIGHIATPEATEALLELLGHASADVVETSCQQLLRRLPSLEDGGKPVERFYWGSPYQIEPLLPASWEVRFEQPLLKAVLKLLWHKSDAVVQCAGLLLQSRAQPENATQVLEVLQQVLSVRHELCAGPKANTLDPPMPLGVLLGVLDGMRKRGWRLENGNGHMAHQVAWLRQLADKEVPKPKGEDWKAGMLSWVEYGSSPTLKVCALQAIPQPLSDDAAKAVYHALDDQDWRVQRIACEVAGASKRAEFCRPLAQIIELEHEDFLQNAAHNAALACGGGLELWEAWAGVIPDQDRMYEAVRALMIGTIQMEVVGSGGGNSNFTREQRFAIRDAWRAFLRKHEKQLAEGGKVAPPGAATAAALTGGNFNPSQPVTRFTLKDGSQWPPSAGK</sequence>
<dbReference type="EMBL" id="JBHSMQ010000002">
    <property type="protein sequence ID" value="MFC5454531.1"/>
    <property type="molecule type" value="Genomic_DNA"/>
</dbReference>
<evidence type="ECO:0000256" key="2">
    <source>
        <dbReference type="SAM" id="SignalP"/>
    </source>
</evidence>
<dbReference type="InterPro" id="IPR016024">
    <property type="entry name" value="ARM-type_fold"/>
</dbReference>
<gene>
    <name evidence="3" type="ORF">ACFQDI_06650</name>
</gene>
<feature type="signal peptide" evidence="2">
    <location>
        <begin position="1"/>
        <end position="18"/>
    </location>
</feature>
<feature type="region of interest" description="Disordered" evidence="1">
    <location>
        <begin position="579"/>
        <end position="622"/>
    </location>
</feature>
<comment type="caution">
    <text evidence="3">The sequence shown here is derived from an EMBL/GenBank/DDBJ whole genome shotgun (WGS) entry which is preliminary data.</text>
</comment>
<dbReference type="RefSeq" id="WP_377164704.1">
    <property type="nucleotide sequence ID" value="NZ_JBHSMQ010000002.1"/>
</dbReference>
<protein>
    <submittedName>
        <fullName evidence="3">HEAT repeat domain-containing protein</fullName>
    </submittedName>
</protein>
<accession>A0ABW0KPQ8</accession>
<evidence type="ECO:0000256" key="1">
    <source>
        <dbReference type="SAM" id="MobiDB-lite"/>
    </source>
</evidence>
<evidence type="ECO:0000313" key="4">
    <source>
        <dbReference type="Proteomes" id="UP001596052"/>
    </source>
</evidence>
<name>A0ABW0KPQ8_9BACT</name>
<dbReference type="Proteomes" id="UP001596052">
    <property type="component" value="Unassembled WGS sequence"/>
</dbReference>
<keyword evidence="4" id="KW-1185">Reference proteome</keyword>
<keyword evidence="2" id="KW-0732">Signal</keyword>
<evidence type="ECO:0000313" key="3">
    <source>
        <dbReference type="EMBL" id="MFC5454531.1"/>
    </source>
</evidence>
<dbReference type="SUPFAM" id="SSF48371">
    <property type="entry name" value="ARM repeat"/>
    <property type="match status" value="1"/>
</dbReference>
<reference evidence="4" key="1">
    <citation type="journal article" date="2019" name="Int. J. Syst. Evol. Microbiol.">
        <title>The Global Catalogue of Microorganisms (GCM) 10K type strain sequencing project: providing services to taxonomists for standard genome sequencing and annotation.</title>
        <authorList>
            <consortium name="The Broad Institute Genomics Platform"/>
            <consortium name="The Broad Institute Genome Sequencing Center for Infectious Disease"/>
            <person name="Wu L."/>
            <person name="Ma J."/>
        </authorList>
    </citation>
    <scope>NUCLEOTIDE SEQUENCE [LARGE SCALE GENOMIC DNA]</scope>
    <source>
        <strain evidence="4">CGMCC 4.1469</strain>
    </source>
</reference>
<feature type="chain" id="PRO_5046478303" evidence="2">
    <location>
        <begin position="19"/>
        <end position="622"/>
    </location>
</feature>
<feature type="compositionally biased region" description="Low complexity" evidence="1">
    <location>
        <begin position="580"/>
        <end position="597"/>
    </location>
</feature>
<organism evidence="3 4">
    <name type="scientific">Prosthecobacter fluviatilis</name>
    <dbReference type="NCBI Taxonomy" id="445931"/>
    <lineage>
        <taxon>Bacteria</taxon>
        <taxon>Pseudomonadati</taxon>
        <taxon>Verrucomicrobiota</taxon>
        <taxon>Verrucomicrobiia</taxon>
        <taxon>Verrucomicrobiales</taxon>
        <taxon>Verrucomicrobiaceae</taxon>
        <taxon>Prosthecobacter</taxon>
    </lineage>
</organism>